<dbReference type="HAMAP" id="MF_01898">
    <property type="entry name" value="GyrB"/>
    <property type="match status" value="1"/>
</dbReference>
<dbReference type="Pfam" id="PF21249">
    <property type="entry name" value="GyrB_hook"/>
    <property type="match status" value="1"/>
</dbReference>
<dbReference type="InterPro" id="IPR018522">
    <property type="entry name" value="TopoIIA_CS"/>
</dbReference>
<keyword evidence="8 13" id="KW-0067">ATP-binding</keyword>
<evidence type="ECO:0000256" key="8">
    <source>
        <dbReference type="ARBA" id="ARBA00022840"/>
    </source>
</evidence>
<feature type="binding site" evidence="13">
    <location>
        <position position="500"/>
    </location>
    <ligand>
        <name>Mg(2+)</name>
        <dbReference type="ChEBI" id="CHEBI:18420"/>
        <label>2</label>
    </ligand>
</feature>
<dbReference type="InterPro" id="IPR000565">
    <property type="entry name" value="Topo_IIA_B"/>
</dbReference>
<comment type="caution">
    <text evidence="15">The sequence shown here is derived from an EMBL/GenBank/DDBJ whole genome shotgun (WGS) entry which is preliminary data.</text>
</comment>
<gene>
    <name evidence="13 15" type="primary">gyrB</name>
    <name evidence="15" type="ORF">TOI97_09745</name>
</gene>
<dbReference type="PRINTS" id="PR01159">
    <property type="entry name" value="DNAGYRASEB"/>
</dbReference>
<feature type="binding site" evidence="13">
    <location>
        <position position="426"/>
    </location>
    <ligand>
        <name>Mg(2+)</name>
        <dbReference type="ChEBI" id="CHEBI:18420"/>
        <label>1</label>
        <note>catalytic</note>
    </ligand>
</feature>
<dbReference type="SUPFAM" id="SSF54211">
    <property type="entry name" value="Ribosomal protein S5 domain 2-like"/>
    <property type="match status" value="1"/>
</dbReference>
<comment type="subunit">
    <text evidence="13">Heterotetramer, composed of two GyrA and two GyrB chains. In the heterotetramer, GyrA contains the active site tyrosine that forms a transient covalent intermediate with DNA, while GyrB binds cofactors and catalyzes ATP hydrolysis.</text>
</comment>
<protein>
    <recommendedName>
        <fullName evidence="4 13">DNA gyrase subunit B</fullName>
        <ecNumber evidence="3 13">5.6.2.2</ecNumber>
    </recommendedName>
</protein>
<dbReference type="Pfam" id="PF01751">
    <property type="entry name" value="Toprim"/>
    <property type="match status" value="1"/>
</dbReference>
<dbReference type="PANTHER" id="PTHR45866">
    <property type="entry name" value="DNA GYRASE/TOPOISOMERASE SUBUNIT B"/>
    <property type="match status" value="1"/>
</dbReference>
<keyword evidence="12 13" id="KW-0413">Isomerase</keyword>
<dbReference type="PANTHER" id="PTHR45866:SF1">
    <property type="entry name" value="DNA GYRASE SUBUNIT B, MITOCHONDRIAL"/>
    <property type="match status" value="1"/>
</dbReference>
<comment type="similarity">
    <text evidence="2 13">Belongs to the type II topoisomerase GyrB family.</text>
</comment>
<dbReference type="Pfam" id="PF18053">
    <property type="entry name" value="GyrB_insert"/>
    <property type="match status" value="1"/>
</dbReference>
<dbReference type="SMART" id="SM00387">
    <property type="entry name" value="HATPase_c"/>
    <property type="match status" value="1"/>
</dbReference>
<dbReference type="Pfam" id="PF00204">
    <property type="entry name" value="DNA_gyraseB"/>
    <property type="match status" value="1"/>
</dbReference>
<dbReference type="CDD" id="cd00822">
    <property type="entry name" value="TopoII_Trans_DNA_gyrase"/>
    <property type="match status" value="1"/>
</dbReference>
<evidence type="ECO:0000256" key="12">
    <source>
        <dbReference type="ARBA" id="ARBA00023235"/>
    </source>
</evidence>
<evidence type="ECO:0000256" key="13">
    <source>
        <dbReference type="HAMAP-Rule" id="MF_01898"/>
    </source>
</evidence>
<comment type="subcellular location">
    <subcellularLocation>
        <location evidence="13">Cytoplasm</location>
    </subcellularLocation>
</comment>
<evidence type="ECO:0000256" key="5">
    <source>
        <dbReference type="ARBA" id="ARBA00022490"/>
    </source>
</evidence>
<dbReference type="SMART" id="SM00433">
    <property type="entry name" value="TOP2c"/>
    <property type="match status" value="1"/>
</dbReference>
<reference evidence="15 16" key="1">
    <citation type="submission" date="2023-12" db="EMBL/GenBank/DDBJ databases">
        <title>Denitrificimonas halotolerans sp. nov.,a novel species isolated from landfill leachate.</title>
        <authorList>
            <person name="Wang S."/>
        </authorList>
    </citation>
    <scope>NUCLEOTIDE SEQUENCE [LARGE SCALE GENOMIC DNA]</scope>
    <source>
        <strain evidence="15 16">JX-1</strain>
    </source>
</reference>
<dbReference type="SUPFAM" id="SSF55874">
    <property type="entry name" value="ATPase domain of HSP90 chaperone/DNA topoisomerase II/histidine kinase"/>
    <property type="match status" value="1"/>
</dbReference>
<evidence type="ECO:0000256" key="3">
    <source>
        <dbReference type="ARBA" id="ARBA00012895"/>
    </source>
</evidence>
<dbReference type="InterPro" id="IPR001241">
    <property type="entry name" value="Topo_IIA"/>
</dbReference>
<evidence type="ECO:0000256" key="2">
    <source>
        <dbReference type="ARBA" id="ARBA00010708"/>
    </source>
</evidence>
<dbReference type="PROSITE" id="PS00177">
    <property type="entry name" value="TOPOISOMERASE_II"/>
    <property type="match status" value="1"/>
</dbReference>
<dbReference type="InterPro" id="IPR013760">
    <property type="entry name" value="Topo_IIA-like_dom_sf"/>
</dbReference>
<evidence type="ECO:0000256" key="6">
    <source>
        <dbReference type="ARBA" id="ARBA00022723"/>
    </source>
</evidence>
<comment type="function">
    <text evidence="13">A type II topoisomerase that negatively supercoils closed circular double-stranded (ds) DNA in an ATP-dependent manner to modulate DNA topology and maintain chromosomes in an underwound state. Negative supercoiling favors strand separation, and DNA replication, transcription, recombination and repair, all of which involve strand separation. Also able to catalyze the interconversion of other topological isomers of dsDNA rings, including catenanes and knotted rings. Type II topoisomerases break and join 2 DNA strands simultaneously in an ATP-dependent manner.</text>
</comment>
<keyword evidence="6 13" id="KW-0479">Metal-binding</keyword>
<evidence type="ECO:0000313" key="15">
    <source>
        <dbReference type="EMBL" id="MDY7219842.1"/>
    </source>
</evidence>
<feature type="domain" description="Toprim" evidence="14">
    <location>
        <begin position="420"/>
        <end position="535"/>
    </location>
</feature>
<dbReference type="PRINTS" id="PR00418">
    <property type="entry name" value="TPI2FAMILY"/>
</dbReference>
<keyword evidence="9 13" id="KW-0460">Magnesium</keyword>
<sequence length="806" mass="90565">MSEEQSYDSSSIKVLKGLDAVRKRPGMYIGDTDDGTGLHHMVFETVDNSIDEALAGHCDEITITIHPDESITVQDNGRGIPVDIHEEEGVSAAEVIMTVLHAGGKFDDNSYKVSGGLHGVGISVVNALSRELVMTIRRQGKVWEQTYHHGVPQAPMSAVGDTEQTGTRIHFKPSPETFANIHFSWEILAKRLRELSFLNSGVGIHLKDERTGKEELFKYEGGLKAFVEYLNTNKTTINEIFHFSTQREEDGIGVEVAMQWNDGFNENLQCYTNNIPQRDGGTHLAGFRSALTRHLNNYIEAEGLGKRDKVNTTGDDAREGLTAIVSVKVPDPKFSSQTKEKLVSSEVKTAVEQEMGKYLSDYLLENPAEAKAIVAKMIDAARAREAARKAREMTRRKGALDIAGLPGKLADCQEKDPALSELYIVEGDSAGGSAKQGRDRKTQAILPLKGKILNVEKARFDRMISSQEVGTLITALGCGIGREEYNIDKLRYHNIIIMTDADVDGSHIRTLLLTFFFRQLPELIERGYIYIAQPPLYKVKRGKQEQYIKDDEAMDEYLTNAALEDASLHVNASAPGLSGAALEELVGEYRTVQKTLDRLSRLYPKEITEHFIYLDRVEPEQLTDKVAMQAWLETLQTRMDNVEKSGEVYTVGLRHDSERNYWLPDIQIKAHGLTNHILFNHDFFSSNDYRTVTELGNKLDNLLEDDAYVMRGERKKEVRTFTEALDWLLAEGSRRLSVQRYKGLGEMNPEQLWETTMDPSQRRMLQVTIDDAIAADQIFNTLMGDHVEPRRAFIEDNALAVSNLDF</sequence>
<dbReference type="InterPro" id="IPR014721">
    <property type="entry name" value="Ribsml_uS5_D2-typ_fold_subgr"/>
</dbReference>
<evidence type="ECO:0000256" key="4">
    <source>
        <dbReference type="ARBA" id="ARBA00019166"/>
    </source>
</evidence>
<evidence type="ECO:0000256" key="7">
    <source>
        <dbReference type="ARBA" id="ARBA00022741"/>
    </source>
</evidence>
<dbReference type="RefSeq" id="WP_321553929.1">
    <property type="nucleotide sequence ID" value="NZ_JAXIVU010000013.1"/>
</dbReference>
<dbReference type="Pfam" id="PF02518">
    <property type="entry name" value="HATPase_c"/>
    <property type="match status" value="1"/>
</dbReference>
<feature type="site" description="Interaction with DNA" evidence="13">
    <location>
        <position position="451"/>
    </location>
</feature>
<dbReference type="GO" id="GO:0003918">
    <property type="term" value="F:DNA topoisomerase type II (double strand cut, ATP-hydrolyzing) activity"/>
    <property type="evidence" value="ECO:0007669"/>
    <property type="project" value="UniProtKB-EC"/>
</dbReference>
<evidence type="ECO:0000313" key="16">
    <source>
        <dbReference type="Proteomes" id="UP001294570"/>
    </source>
</evidence>
<dbReference type="InterPro" id="IPR011557">
    <property type="entry name" value="GyrB"/>
</dbReference>
<keyword evidence="5 13" id="KW-0963">Cytoplasm</keyword>
<dbReference type="NCBIfam" id="NF011501">
    <property type="entry name" value="PRK14939.1"/>
    <property type="match status" value="1"/>
</dbReference>
<dbReference type="Gene3D" id="3.30.565.10">
    <property type="entry name" value="Histidine kinase-like ATPase, C-terminal domain"/>
    <property type="match status" value="1"/>
</dbReference>
<dbReference type="InterPro" id="IPR034160">
    <property type="entry name" value="TOPRIM_GyrB"/>
</dbReference>
<dbReference type="SUPFAM" id="SSF56719">
    <property type="entry name" value="Type II DNA topoisomerase"/>
    <property type="match status" value="1"/>
</dbReference>
<proteinExistence type="inferred from homology"/>
<name>A0ABU5GTM1_9GAMM</name>
<dbReference type="CDD" id="cd03366">
    <property type="entry name" value="TOPRIM_TopoIIA_GyrB"/>
    <property type="match status" value="1"/>
</dbReference>
<dbReference type="Gene3D" id="3.10.20.690">
    <property type="match status" value="1"/>
</dbReference>
<dbReference type="Proteomes" id="UP001294570">
    <property type="component" value="Unassembled WGS sequence"/>
</dbReference>
<dbReference type="Gene3D" id="3.30.230.10">
    <property type="match status" value="1"/>
</dbReference>
<evidence type="ECO:0000259" key="14">
    <source>
        <dbReference type="PROSITE" id="PS50880"/>
    </source>
</evidence>
<comment type="catalytic activity">
    <reaction evidence="1 13">
        <text>ATP-dependent breakage, passage and rejoining of double-stranded DNA.</text>
        <dbReference type="EC" id="5.6.2.2"/>
    </reaction>
</comment>
<comment type="cofactor">
    <cofactor evidence="13">
        <name>Mg(2+)</name>
        <dbReference type="ChEBI" id="CHEBI:18420"/>
    </cofactor>
    <cofactor evidence="13">
        <name>Mn(2+)</name>
        <dbReference type="ChEBI" id="CHEBI:29035"/>
    </cofactor>
    <cofactor evidence="13">
        <name>Ca(2+)</name>
        <dbReference type="ChEBI" id="CHEBI:29108"/>
    </cofactor>
    <text evidence="13">Binds two Mg(2+) per subunit. The magnesium ions form salt bridges with both the protein and the DNA. Can also accept other divalent metal cations, such as Mn(2+) or Ca(2+).</text>
</comment>
<dbReference type="EMBL" id="JAXIVU010000013">
    <property type="protein sequence ID" value="MDY7219842.1"/>
    <property type="molecule type" value="Genomic_DNA"/>
</dbReference>
<keyword evidence="16" id="KW-1185">Reference proteome</keyword>
<comment type="miscellaneous">
    <text evidence="13">Few gyrases are as efficient as E.coli at forming negative supercoils. Not all organisms have 2 type II topoisomerases; in organisms with a single type II topoisomerase this enzyme also has to decatenate newly replicated chromosomes.</text>
</comment>
<evidence type="ECO:0000256" key="10">
    <source>
        <dbReference type="ARBA" id="ARBA00023029"/>
    </source>
</evidence>
<accession>A0ABU5GTM1</accession>
<dbReference type="InterPro" id="IPR013506">
    <property type="entry name" value="Topo_IIA_bsu_dom2"/>
</dbReference>
<dbReference type="EC" id="5.6.2.2" evidence="3 13"/>
<keyword evidence="10 13" id="KW-0799">Topoisomerase</keyword>
<feature type="site" description="Interaction with DNA" evidence="13">
    <location>
        <position position="454"/>
    </location>
</feature>
<dbReference type="InterPro" id="IPR006171">
    <property type="entry name" value="TOPRIM_dom"/>
</dbReference>
<dbReference type="InterPro" id="IPR002288">
    <property type="entry name" value="DNA_gyrase_B_C"/>
</dbReference>
<dbReference type="PROSITE" id="PS50880">
    <property type="entry name" value="TOPRIM"/>
    <property type="match status" value="1"/>
</dbReference>
<dbReference type="InterPro" id="IPR020568">
    <property type="entry name" value="Ribosomal_Su5_D2-typ_SF"/>
</dbReference>
<dbReference type="Pfam" id="PF00986">
    <property type="entry name" value="DNA_gyraseB_C"/>
    <property type="match status" value="1"/>
</dbReference>
<dbReference type="InterPro" id="IPR041423">
    <property type="entry name" value="GyrB_insert"/>
</dbReference>
<evidence type="ECO:0000256" key="9">
    <source>
        <dbReference type="ARBA" id="ARBA00022842"/>
    </source>
</evidence>
<evidence type="ECO:0000256" key="11">
    <source>
        <dbReference type="ARBA" id="ARBA00023125"/>
    </source>
</evidence>
<keyword evidence="11" id="KW-0238">DNA-binding</keyword>
<keyword evidence="7 13" id="KW-0547">Nucleotide-binding</keyword>
<dbReference type="InterPro" id="IPR003594">
    <property type="entry name" value="HATPase_dom"/>
</dbReference>
<dbReference type="NCBIfam" id="NF004189">
    <property type="entry name" value="PRK05644.1"/>
    <property type="match status" value="1"/>
</dbReference>
<dbReference type="InterPro" id="IPR036890">
    <property type="entry name" value="HATPase_C_sf"/>
</dbReference>
<dbReference type="InterPro" id="IPR049353">
    <property type="entry name" value="GyrB_hook"/>
</dbReference>
<evidence type="ECO:0000256" key="1">
    <source>
        <dbReference type="ARBA" id="ARBA00000185"/>
    </source>
</evidence>
<feature type="binding site" evidence="13">
    <location>
        <position position="500"/>
    </location>
    <ligand>
        <name>Mg(2+)</name>
        <dbReference type="ChEBI" id="CHEBI:18420"/>
        <label>1</label>
        <note>catalytic</note>
    </ligand>
</feature>
<dbReference type="CDD" id="cd16928">
    <property type="entry name" value="HATPase_GyrB-like"/>
    <property type="match status" value="1"/>
</dbReference>
<dbReference type="NCBIfam" id="TIGR01059">
    <property type="entry name" value="gyrB"/>
    <property type="match status" value="1"/>
</dbReference>
<dbReference type="Gene3D" id="3.40.50.670">
    <property type="match status" value="2"/>
</dbReference>
<organism evidence="15 16">
    <name type="scientific">Denitrificimonas halotolerans</name>
    <dbReference type="NCBI Taxonomy" id="3098930"/>
    <lineage>
        <taxon>Bacteria</taxon>
        <taxon>Pseudomonadati</taxon>
        <taxon>Pseudomonadota</taxon>
        <taxon>Gammaproteobacteria</taxon>
        <taxon>Pseudomonadales</taxon>
        <taxon>Pseudomonadaceae</taxon>
        <taxon>Denitrificimonas</taxon>
    </lineage>
</organism>
<feature type="binding site" evidence="13">
    <location>
        <position position="502"/>
    </location>
    <ligand>
        <name>Mg(2+)</name>
        <dbReference type="ChEBI" id="CHEBI:18420"/>
        <label>2</label>
    </ligand>
</feature>
<dbReference type="InterPro" id="IPR013759">
    <property type="entry name" value="Topo_IIA_B_C"/>
</dbReference>